<dbReference type="SUPFAM" id="SSF100950">
    <property type="entry name" value="NagB/RpiA/CoA transferase-like"/>
    <property type="match status" value="1"/>
</dbReference>
<comment type="caution">
    <text evidence="6">The sequence shown here is derived from an EMBL/GenBank/DDBJ whole genome shotgun (WGS) entry which is preliminary data.</text>
</comment>
<dbReference type="Proteomes" id="UP000441717">
    <property type="component" value="Unassembled WGS sequence"/>
</dbReference>
<evidence type="ECO:0000256" key="2">
    <source>
        <dbReference type="ARBA" id="ARBA00022741"/>
    </source>
</evidence>
<evidence type="ECO:0000256" key="5">
    <source>
        <dbReference type="RuleBase" id="RU361279"/>
    </source>
</evidence>
<dbReference type="EMBL" id="WHYR01000001">
    <property type="protein sequence ID" value="MQL50706.1"/>
    <property type="molecule type" value="Genomic_DNA"/>
</dbReference>
<keyword evidence="7" id="KW-1185">Reference proteome</keyword>
<feature type="binding site" evidence="4">
    <location>
        <begin position="3"/>
        <end position="7"/>
    </location>
    <ligand>
        <name>ATP</name>
        <dbReference type="ChEBI" id="CHEBI:30616"/>
    </ligand>
</feature>
<dbReference type="NCBIfam" id="TIGR02727">
    <property type="entry name" value="MTHFS_bact"/>
    <property type="match status" value="1"/>
</dbReference>
<organism evidence="6 7">
    <name type="scientific">Desulfofundulus thermobenzoicus</name>
    <dbReference type="NCBI Taxonomy" id="29376"/>
    <lineage>
        <taxon>Bacteria</taxon>
        <taxon>Bacillati</taxon>
        <taxon>Bacillota</taxon>
        <taxon>Clostridia</taxon>
        <taxon>Eubacteriales</taxon>
        <taxon>Peptococcaceae</taxon>
        <taxon>Desulfofundulus</taxon>
    </lineage>
</organism>
<keyword evidence="5" id="KW-0460">Magnesium</keyword>
<evidence type="ECO:0000256" key="3">
    <source>
        <dbReference type="ARBA" id="ARBA00022840"/>
    </source>
</evidence>
<dbReference type="GO" id="GO:0030272">
    <property type="term" value="F:5-formyltetrahydrofolate cyclo-ligase activity"/>
    <property type="evidence" value="ECO:0007669"/>
    <property type="project" value="UniProtKB-EC"/>
</dbReference>
<feature type="binding site" evidence="4">
    <location>
        <begin position="134"/>
        <end position="142"/>
    </location>
    <ligand>
        <name>ATP</name>
        <dbReference type="ChEBI" id="CHEBI:30616"/>
    </ligand>
</feature>
<dbReference type="PIRSF" id="PIRSF006806">
    <property type="entry name" value="FTHF_cligase"/>
    <property type="match status" value="1"/>
</dbReference>
<dbReference type="PANTHER" id="PTHR23407">
    <property type="entry name" value="ATPASE INHIBITOR/5-FORMYLTETRAHYDROFOLATE CYCLO-LIGASE"/>
    <property type="match status" value="1"/>
</dbReference>
<dbReference type="InterPro" id="IPR037171">
    <property type="entry name" value="NagB/RpiA_transferase-like"/>
</dbReference>
<keyword evidence="3 4" id="KW-0067">ATP-binding</keyword>
<dbReference type="Gene3D" id="3.40.50.10420">
    <property type="entry name" value="NagB/RpiA/CoA transferase-like"/>
    <property type="match status" value="1"/>
</dbReference>
<evidence type="ECO:0000313" key="6">
    <source>
        <dbReference type="EMBL" id="MQL50706.1"/>
    </source>
</evidence>
<keyword evidence="2 4" id="KW-0547">Nucleotide-binding</keyword>
<feature type="binding site" evidence="4">
    <location>
        <position position="49"/>
    </location>
    <ligand>
        <name>substrate</name>
    </ligand>
</feature>
<protein>
    <recommendedName>
        <fullName evidence="5">5-formyltetrahydrofolate cyclo-ligase</fullName>
        <ecNumber evidence="5">6.3.3.2</ecNumber>
    </recommendedName>
</protein>
<keyword evidence="6" id="KW-0436">Ligase</keyword>
<dbReference type="GO" id="GO:0005524">
    <property type="term" value="F:ATP binding"/>
    <property type="evidence" value="ECO:0007669"/>
    <property type="project" value="UniProtKB-KW"/>
</dbReference>
<comment type="catalytic activity">
    <reaction evidence="5">
        <text>(6S)-5-formyl-5,6,7,8-tetrahydrofolate + ATP = (6R)-5,10-methenyltetrahydrofolate + ADP + phosphate</text>
        <dbReference type="Rhea" id="RHEA:10488"/>
        <dbReference type="ChEBI" id="CHEBI:30616"/>
        <dbReference type="ChEBI" id="CHEBI:43474"/>
        <dbReference type="ChEBI" id="CHEBI:57455"/>
        <dbReference type="ChEBI" id="CHEBI:57457"/>
        <dbReference type="ChEBI" id="CHEBI:456216"/>
        <dbReference type="EC" id="6.3.3.2"/>
    </reaction>
</comment>
<dbReference type="GO" id="GO:0009396">
    <property type="term" value="P:folic acid-containing compound biosynthetic process"/>
    <property type="evidence" value="ECO:0007669"/>
    <property type="project" value="TreeGrafter"/>
</dbReference>
<dbReference type="GO" id="GO:0046872">
    <property type="term" value="F:metal ion binding"/>
    <property type="evidence" value="ECO:0007669"/>
    <property type="project" value="UniProtKB-KW"/>
</dbReference>
<dbReference type="GO" id="GO:0035999">
    <property type="term" value="P:tetrahydrofolate interconversion"/>
    <property type="evidence" value="ECO:0007669"/>
    <property type="project" value="TreeGrafter"/>
</dbReference>
<dbReference type="Pfam" id="PF01812">
    <property type="entry name" value="5-FTHF_cyc-lig"/>
    <property type="match status" value="1"/>
</dbReference>
<comment type="cofactor">
    <cofactor evidence="5">
        <name>Mg(2+)</name>
        <dbReference type="ChEBI" id="CHEBI:18420"/>
    </cofactor>
</comment>
<sequence length="194" mass="21593">MGKGELRKDVLKARGSLSPVEVAEKSKRILTRVLSLEEFHRAKTLMAYVDFRNEVKTGDLIVESMARGKRVAVPLTDVAGKRLVPSLLLDFPGDLAPGTWGILEPRPECLRPLEPQELDLVVVPGVAFDRQGNRLGYGGGFYDRFLPQTGPDTVWLAPAFEVQVVPEVYHGPHDCPVHILVTEERVVYARRGKQ</sequence>
<keyword evidence="5" id="KW-0479">Metal-binding</keyword>
<evidence type="ECO:0000256" key="4">
    <source>
        <dbReference type="PIRSR" id="PIRSR006806-1"/>
    </source>
</evidence>
<comment type="similarity">
    <text evidence="1 5">Belongs to the 5-formyltetrahydrofolate cyclo-ligase family.</text>
</comment>
<dbReference type="RefSeq" id="WP_341473656.1">
    <property type="nucleotide sequence ID" value="NZ_WHYR01000001.1"/>
</dbReference>
<reference evidence="6 7" key="1">
    <citation type="submission" date="2019-10" db="EMBL/GenBank/DDBJ databases">
        <title>Comparative genomics of sulfur disproportionating microorganisms.</title>
        <authorList>
            <person name="Ward L.M."/>
            <person name="Bertran E."/>
            <person name="Johnston D."/>
        </authorList>
    </citation>
    <scope>NUCLEOTIDE SEQUENCE [LARGE SCALE GENOMIC DNA]</scope>
    <source>
        <strain evidence="6 7">DSM 14055</strain>
    </source>
</reference>
<dbReference type="PANTHER" id="PTHR23407:SF1">
    <property type="entry name" value="5-FORMYLTETRAHYDROFOLATE CYCLO-LIGASE"/>
    <property type="match status" value="1"/>
</dbReference>
<accession>A0A6N7IL53</accession>
<dbReference type="EC" id="6.3.3.2" evidence="5"/>
<dbReference type="AlphaFoldDB" id="A0A6N7IL53"/>
<proteinExistence type="inferred from homology"/>
<evidence type="ECO:0000256" key="1">
    <source>
        <dbReference type="ARBA" id="ARBA00010638"/>
    </source>
</evidence>
<gene>
    <name evidence="6" type="ORF">GFC01_00095</name>
</gene>
<evidence type="ECO:0000313" key="7">
    <source>
        <dbReference type="Proteomes" id="UP000441717"/>
    </source>
</evidence>
<feature type="binding site" evidence="4">
    <location>
        <position position="54"/>
    </location>
    <ligand>
        <name>substrate</name>
    </ligand>
</feature>
<dbReference type="InterPro" id="IPR024185">
    <property type="entry name" value="FTHF_cligase-like_sf"/>
</dbReference>
<name>A0A6N7IL53_9FIRM</name>
<dbReference type="InterPro" id="IPR002698">
    <property type="entry name" value="FTHF_cligase"/>
</dbReference>